<dbReference type="Proteomes" id="UP000753961">
    <property type="component" value="Unassembled WGS sequence"/>
</dbReference>
<keyword evidence="3 4" id="KW-0443">Lipid metabolism</keyword>
<evidence type="ECO:0000259" key="5">
    <source>
        <dbReference type="PROSITE" id="PS51635"/>
    </source>
</evidence>
<protein>
    <submittedName>
        <fullName evidence="6">Patatin-like phospholipase family protein</fullName>
    </submittedName>
</protein>
<dbReference type="PANTHER" id="PTHR14226">
    <property type="entry name" value="NEUROPATHY TARGET ESTERASE/SWISS CHEESE D.MELANOGASTER"/>
    <property type="match status" value="1"/>
</dbReference>
<dbReference type="InterPro" id="IPR050301">
    <property type="entry name" value="NTE"/>
</dbReference>
<accession>A0A953HNK1</accession>
<evidence type="ECO:0000313" key="7">
    <source>
        <dbReference type="Proteomes" id="UP000753961"/>
    </source>
</evidence>
<feature type="short sequence motif" description="DGA/G" evidence="4">
    <location>
        <begin position="225"/>
        <end position="227"/>
    </location>
</feature>
<dbReference type="RefSeq" id="WP_222579369.1">
    <property type="nucleotide sequence ID" value="NZ_JAHVHU010000006.1"/>
</dbReference>
<feature type="active site" description="Proton acceptor" evidence="4">
    <location>
        <position position="225"/>
    </location>
</feature>
<feature type="short sequence motif" description="GXGXXG" evidence="4">
    <location>
        <begin position="14"/>
        <end position="19"/>
    </location>
</feature>
<evidence type="ECO:0000256" key="1">
    <source>
        <dbReference type="ARBA" id="ARBA00022801"/>
    </source>
</evidence>
<dbReference type="InterPro" id="IPR002641">
    <property type="entry name" value="PNPLA_dom"/>
</dbReference>
<dbReference type="EMBL" id="JAHVHU010000006">
    <property type="protein sequence ID" value="MBY5957848.1"/>
    <property type="molecule type" value="Genomic_DNA"/>
</dbReference>
<dbReference type="GO" id="GO:0016787">
    <property type="term" value="F:hydrolase activity"/>
    <property type="evidence" value="ECO:0007669"/>
    <property type="project" value="UniProtKB-UniRule"/>
</dbReference>
<dbReference type="InterPro" id="IPR016035">
    <property type="entry name" value="Acyl_Trfase/lysoPLipase"/>
</dbReference>
<dbReference type="Pfam" id="PF01734">
    <property type="entry name" value="Patatin"/>
    <property type="match status" value="1"/>
</dbReference>
<dbReference type="PROSITE" id="PS51635">
    <property type="entry name" value="PNPLA"/>
    <property type="match status" value="1"/>
</dbReference>
<dbReference type="AlphaFoldDB" id="A0A953HNK1"/>
<evidence type="ECO:0000313" key="6">
    <source>
        <dbReference type="EMBL" id="MBY5957848.1"/>
    </source>
</evidence>
<feature type="active site" description="Nucleophile" evidence="4">
    <location>
        <position position="53"/>
    </location>
</feature>
<feature type="short sequence motif" description="GXSXG" evidence="4">
    <location>
        <begin position="51"/>
        <end position="55"/>
    </location>
</feature>
<name>A0A953HNK1_9BACT</name>
<feature type="domain" description="PNPLA" evidence="5">
    <location>
        <begin position="10"/>
        <end position="238"/>
    </location>
</feature>
<sequence length="365" mass="41796">MKKKKKKLALVLSGGGFKGAFQIGALEYLLYNPVMIENEVLDINHFDIISGVSVGSLNGAFVATRQLETLKEIWFDKIIHEGPDIVYTSKYLEHGKPDIKKILTELVPDLSIWQRLLLIFSRSRQEKFARQVLKNFLDLEGLADNTPLLELLKKHVHLDKFKDVDYKMGFVSLRDGRYKSVSHHQLPNNKELQKAIMASSTMPVIWPPIPYIHTIAGEKFFDNVDGGIRNVTPLKDVIDEINSRAKDDEEYYIIVINCSTSSLPPIDPDPSIVDIAVRSMLDITMAEIFKNDLEQFIWINDMLRAQNLDKLKIDSKIYRRYKIKIIQPPRSLGGTLDARPEIIKAWRQLGYDTAKKETSTLDWNA</sequence>
<dbReference type="GO" id="GO:0016042">
    <property type="term" value="P:lipid catabolic process"/>
    <property type="evidence" value="ECO:0007669"/>
    <property type="project" value="UniProtKB-UniRule"/>
</dbReference>
<evidence type="ECO:0000256" key="2">
    <source>
        <dbReference type="ARBA" id="ARBA00022963"/>
    </source>
</evidence>
<keyword evidence="2 4" id="KW-0442">Lipid degradation</keyword>
<comment type="caution">
    <text evidence="6">The sequence shown here is derived from an EMBL/GenBank/DDBJ whole genome shotgun (WGS) entry which is preliminary data.</text>
</comment>
<dbReference type="Gene3D" id="3.40.1090.10">
    <property type="entry name" value="Cytosolic phospholipase A2 catalytic domain"/>
    <property type="match status" value="1"/>
</dbReference>
<evidence type="ECO:0000256" key="3">
    <source>
        <dbReference type="ARBA" id="ARBA00023098"/>
    </source>
</evidence>
<dbReference type="SUPFAM" id="SSF52151">
    <property type="entry name" value="FabD/lysophospholipase-like"/>
    <property type="match status" value="1"/>
</dbReference>
<gene>
    <name evidence="6" type="ORF">KUV50_06890</name>
</gene>
<reference evidence="6" key="1">
    <citation type="submission" date="2021-06" db="EMBL/GenBank/DDBJ databases">
        <title>44 bacteria genomes isolated from Dapeng, Shenzhen.</title>
        <authorList>
            <person name="Zheng W."/>
            <person name="Yu S."/>
            <person name="Huang Y."/>
        </authorList>
    </citation>
    <scope>NUCLEOTIDE SEQUENCE</scope>
    <source>
        <strain evidence="6">DP5N28-2</strain>
    </source>
</reference>
<organism evidence="6 7">
    <name type="scientific">Membranihabitans marinus</name>
    <dbReference type="NCBI Taxonomy" id="1227546"/>
    <lineage>
        <taxon>Bacteria</taxon>
        <taxon>Pseudomonadati</taxon>
        <taxon>Bacteroidota</taxon>
        <taxon>Saprospiria</taxon>
        <taxon>Saprospirales</taxon>
        <taxon>Saprospiraceae</taxon>
        <taxon>Membranihabitans</taxon>
    </lineage>
</organism>
<proteinExistence type="predicted"/>
<dbReference type="PANTHER" id="PTHR14226:SF29">
    <property type="entry name" value="NEUROPATHY TARGET ESTERASE SWS"/>
    <property type="match status" value="1"/>
</dbReference>
<keyword evidence="1 4" id="KW-0378">Hydrolase</keyword>
<keyword evidence="7" id="KW-1185">Reference proteome</keyword>
<evidence type="ECO:0000256" key="4">
    <source>
        <dbReference type="PROSITE-ProRule" id="PRU01161"/>
    </source>
</evidence>